<dbReference type="EMBL" id="JAPFQN010000003">
    <property type="protein sequence ID" value="MCX2743322.1"/>
    <property type="molecule type" value="Genomic_DNA"/>
</dbReference>
<sequence>MNQLSSKRIESLDLLKGLVIIIMALDHTRDYFHYEAFYFDPTDPEKTNLALFFTRWITHFCAPAFSLLAGTSAYLVGRRKSKNELCLFLLKRGLWLIIIEFTVVIFGWSFNIYFNSIGLLVIWSLGISMIFLAAIIYLPKKYILAFSLLMIFGHNILDYISIEDNMLWSIIHERGRYVLFDTIKIRVVYPIIPWIGVMSFGYYLGTYYDKTIEAKKRQKSFIIIGSIAILLFIIIRLINEYGNPKSWHSYDQFQQTMFSFMDPLKYPPSVTYLLMTLGPTIIFLGLAENVKGRLVGFISVFGKVPFFIYIIHIYVIHFFAMILAEITGFGWKSMILDDFVSTQSQLVGFGINLWGVYLVWISIILMLYPLCKRFSEYKLAHKEKWWLSYF</sequence>
<comment type="caution">
    <text evidence="3">The sequence shown here is derived from an EMBL/GenBank/DDBJ whole genome shotgun (WGS) entry which is preliminary data.</text>
</comment>
<keyword evidence="1" id="KW-0812">Transmembrane</keyword>
<feature type="transmembrane region" description="Helical" evidence="1">
    <location>
        <begin position="220"/>
        <end position="238"/>
    </location>
</feature>
<reference evidence="3 4" key="1">
    <citation type="submission" date="2022-11" db="EMBL/GenBank/DDBJ databases">
        <title>The characterization of three novel Bacteroidetes species and genomic analysis of their roles in tidal elemental geochemical cycles.</title>
        <authorList>
            <person name="Ma K."/>
        </authorList>
    </citation>
    <scope>NUCLEOTIDE SEQUENCE [LARGE SCALE GENOMIC DNA]</scope>
    <source>
        <strain evidence="3 4">M17</strain>
    </source>
</reference>
<dbReference type="Pfam" id="PF07786">
    <property type="entry name" value="HGSNAT_cat"/>
    <property type="match status" value="1"/>
</dbReference>
<keyword evidence="4" id="KW-1185">Reference proteome</keyword>
<protein>
    <submittedName>
        <fullName evidence="3">Heparan-alpha-glucosaminide N-acetyltransferase domain-containing protein</fullName>
    </submittedName>
</protein>
<dbReference type="Proteomes" id="UP001209885">
    <property type="component" value="Unassembled WGS sequence"/>
</dbReference>
<dbReference type="RefSeq" id="WP_266055698.1">
    <property type="nucleotide sequence ID" value="NZ_JAPFQN010000003.1"/>
</dbReference>
<feature type="domain" description="Heparan-alpha-glucosaminide N-acetyltransferase catalytic" evidence="2">
    <location>
        <begin position="8"/>
        <end position="221"/>
    </location>
</feature>
<feature type="transmembrane region" description="Helical" evidence="1">
    <location>
        <begin position="89"/>
        <end position="110"/>
    </location>
</feature>
<proteinExistence type="predicted"/>
<name>A0ABT3RP03_9BACT</name>
<feature type="transmembrane region" description="Helical" evidence="1">
    <location>
        <begin position="116"/>
        <end position="138"/>
    </location>
</feature>
<gene>
    <name evidence="3" type="ORF">OO013_05565</name>
</gene>
<dbReference type="InterPro" id="IPR012429">
    <property type="entry name" value="HGSNAT_cat"/>
</dbReference>
<feature type="transmembrane region" description="Helical" evidence="1">
    <location>
        <begin position="269"/>
        <end position="286"/>
    </location>
</feature>
<organism evidence="3 4">
    <name type="scientific">Mangrovivirga halotolerans</name>
    <dbReference type="NCBI Taxonomy" id="2993936"/>
    <lineage>
        <taxon>Bacteria</taxon>
        <taxon>Pseudomonadati</taxon>
        <taxon>Bacteroidota</taxon>
        <taxon>Cytophagia</taxon>
        <taxon>Cytophagales</taxon>
        <taxon>Mangrovivirgaceae</taxon>
        <taxon>Mangrovivirga</taxon>
    </lineage>
</organism>
<evidence type="ECO:0000259" key="2">
    <source>
        <dbReference type="Pfam" id="PF07786"/>
    </source>
</evidence>
<dbReference type="PANTHER" id="PTHR40407:SF1">
    <property type="entry name" value="HEPARAN-ALPHA-GLUCOSAMINIDE N-ACETYLTRANSFERASE CATALYTIC DOMAIN-CONTAINING PROTEIN"/>
    <property type="match status" value="1"/>
</dbReference>
<feature type="transmembrane region" description="Helical" evidence="1">
    <location>
        <begin position="187"/>
        <end position="208"/>
    </location>
</feature>
<evidence type="ECO:0000313" key="3">
    <source>
        <dbReference type="EMBL" id="MCX2743322.1"/>
    </source>
</evidence>
<accession>A0ABT3RP03</accession>
<feature type="transmembrane region" description="Helical" evidence="1">
    <location>
        <begin position="56"/>
        <end position="77"/>
    </location>
</feature>
<keyword evidence="1" id="KW-1133">Transmembrane helix</keyword>
<dbReference type="PANTHER" id="PTHR40407">
    <property type="entry name" value="MEMBRANE PROTEIN-LIKE PROTEIN"/>
    <property type="match status" value="1"/>
</dbReference>
<evidence type="ECO:0000313" key="4">
    <source>
        <dbReference type="Proteomes" id="UP001209885"/>
    </source>
</evidence>
<keyword evidence="1" id="KW-0472">Membrane</keyword>
<evidence type="ECO:0000256" key="1">
    <source>
        <dbReference type="SAM" id="Phobius"/>
    </source>
</evidence>
<feature type="transmembrane region" description="Helical" evidence="1">
    <location>
        <begin position="351"/>
        <end position="371"/>
    </location>
</feature>